<dbReference type="PANTHER" id="PTHR44733:SF1">
    <property type="entry name" value="DNAJ HOMOLOG SUBFAMILY C MEMBER 22"/>
    <property type="match status" value="1"/>
</dbReference>
<keyword evidence="6 7" id="KW-0472">Membrane</keyword>
<evidence type="ECO:0000256" key="5">
    <source>
        <dbReference type="ARBA" id="ARBA00022989"/>
    </source>
</evidence>
<keyword evidence="5 7" id="KW-1133">Transmembrane helix</keyword>
<feature type="transmembrane region" description="Helical" evidence="7">
    <location>
        <begin position="91"/>
        <end position="111"/>
    </location>
</feature>
<dbReference type="PRINTS" id="PR00625">
    <property type="entry name" value="JDOMAIN"/>
</dbReference>
<evidence type="ECO:0000256" key="2">
    <source>
        <dbReference type="ARBA" id="ARBA00004141"/>
    </source>
</evidence>
<evidence type="ECO:0000256" key="4">
    <source>
        <dbReference type="ARBA" id="ARBA00022692"/>
    </source>
</evidence>
<comment type="caution">
    <text evidence="9">The sequence shown here is derived from an EMBL/GenBank/DDBJ whole genome shotgun (WGS) entry which is preliminary data.</text>
</comment>
<evidence type="ECO:0000256" key="3">
    <source>
        <dbReference type="ARBA" id="ARBA00020945"/>
    </source>
</evidence>
<dbReference type="SMART" id="SM00271">
    <property type="entry name" value="DnaJ"/>
    <property type="match status" value="1"/>
</dbReference>
<dbReference type="Pfam" id="PF05154">
    <property type="entry name" value="TM2"/>
    <property type="match status" value="1"/>
</dbReference>
<comment type="subcellular location">
    <subcellularLocation>
        <location evidence="2">Membrane</location>
        <topology evidence="2">Multi-pass membrane protein</topology>
    </subcellularLocation>
</comment>
<dbReference type="GO" id="GO:0016020">
    <property type="term" value="C:membrane"/>
    <property type="evidence" value="ECO:0007669"/>
    <property type="project" value="UniProtKB-SubCell"/>
</dbReference>
<evidence type="ECO:0000256" key="1">
    <source>
        <dbReference type="ARBA" id="ARBA00002080"/>
    </source>
</evidence>
<dbReference type="PROSITE" id="PS50076">
    <property type="entry name" value="DNAJ_2"/>
    <property type="match status" value="1"/>
</dbReference>
<reference evidence="9" key="1">
    <citation type="submission" date="2019-03" db="EMBL/GenBank/DDBJ databases">
        <title>Long read genome sequence of the mycoparasitic Pythium oligandrum ATCC 38472 isolated from sugarbeet rhizosphere.</title>
        <authorList>
            <person name="Gaulin E."/>
        </authorList>
    </citation>
    <scope>NUCLEOTIDE SEQUENCE</scope>
    <source>
        <strain evidence="9">ATCC 38472_TT</strain>
    </source>
</reference>
<keyword evidence="10" id="KW-1185">Reference proteome</keyword>
<evidence type="ECO:0000256" key="7">
    <source>
        <dbReference type="SAM" id="Phobius"/>
    </source>
</evidence>
<sequence length="404" mass="45928">MTKHVSIAYALWIVGGWCGLHHLYLNHPEAAFLRTVTLNCWGAAWIRDMISMRRYVLEANARLYGGQYEEEYAERLRQEQRQHKQPPTEWAMPYILILIGQYAGVVASYLLPQGLNPVVYDVMFVLGAAWGIKFGAETFDQRVQTSLWKIALPIAVLALPLRLLEEDLDGEVDLIQLKALTVVLGYASHVYTQRWAHELVMVIEDVEAAEVPKPTTATITPSEPVTTVPEVSAKTKSKQKKPAKSFWRALLHYWALLSLYAGTITTVLVFHGDVTVEVDGETQTQSFFAAASNVWQSDALGDIWETLSAVWEELNMEDDFSHQWGRFQADFDVSGRQRHLKVLGLPREATQSEIKSAYRRLALKWHPDKYTGDDHELAKTTLYQIQEAYEKLTSSATDNSWDEL</sequence>
<evidence type="ECO:0000259" key="8">
    <source>
        <dbReference type="PROSITE" id="PS50076"/>
    </source>
</evidence>
<proteinExistence type="predicted"/>
<dbReference type="Proteomes" id="UP000794436">
    <property type="component" value="Unassembled WGS sequence"/>
</dbReference>
<protein>
    <recommendedName>
        <fullName evidence="3">DnaJ homolog subfamily C member 22</fullName>
    </recommendedName>
</protein>
<evidence type="ECO:0000313" key="9">
    <source>
        <dbReference type="EMBL" id="TMW58277.1"/>
    </source>
</evidence>
<dbReference type="Pfam" id="PF00226">
    <property type="entry name" value="DnaJ"/>
    <property type="match status" value="1"/>
</dbReference>
<organism evidence="9 10">
    <name type="scientific">Pythium oligandrum</name>
    <name type="common">Mycoparasitic fungus</name>
    <dbReference type="NCBI Taxonomy" id="41045"/>
    <lineage>
        <taxon>Eukaryota</taxon>
        <taxon>Sar</taxon>
        <taxon>Stramenopiles</taxon>
        <taxon>Oomycota</taxon>
        <taxon>Peronosporomycetes</taxon>
        <taxon>Pythiales</taxon>
        <taxon>Pythiaceae</taxon>
        <taxon>Pythium</taxon>
    </lineage>
</organism>
<gene>
    <name evidence="9" type="ORF">Poli38472_011865</name>
</gene>
<dbReference type="PANTHER" id="PTHR44733">
    <property type="entry name" value="DNAJ HOMOLOG SUBFAMILY C MEMBER 22"/>
    <property type="match status" value="1"/>
</dbReference>
<dbReference type="SUPFAM" id="SSF46565">
    <property type="entry name" value="Chaperone J-domain"/>
    <property type="match status" value="1"/>
</dbReference>
<dbReference type="InterPro" id="IPR007829">
    <property type="entry name" value="TM2"/>
</dbReference>
<feature type="domain" description="J" evidence="8">
    <location>
        <begin position="338"/>
        <end position="404"/>
    </location>
</feature>
<feature type="transmembrane region" description="Helical" evidence="7">
    <location>
        <begin position="246"/>
        <end position="270"/>
    </location>
</feature>
<name>A0A8K1FG29_PYTOL</name>
<dbReference type="Gene3D" id="1.10.287.110">
    <property type="entry name" value="DnaJ domain"/>
    <property type="match status" value="1"/>
</dbReference>
<dbReference type="EMBL" id="SPLM01000112">
    <property type="protein sequence ID" value="TMW58277.1"/>
    <property type="molecule type" value="Genomic_DNA"/>
</dbReference>
<dbReference type="InterPro" id="IPR001623">
    <property type="entry name" value="DnaJ_domain"/>
</dbReference>
<feature type="transmembrane region" description="Helical" evidence="7">
    <location>
        <begin position="7"/>
        <end position="24"/>
    </location>
</feature>
<evidence type="ECO:0000313" key="10">
    <source>
        <dbReference type="Proteomes" id="UP000794436"/>
    </source>
</evidence>
<dbReference type="OrthoDB" id="10262359at2759"/>
<dbReference type="AlphaFoldDB" id="A0A8K1FG29"/>
<dbReference type="InterPro" id="IPR036869">
    <property type="entry name" value="J_dom_sf"/>
</dbReference>
<comment type="function">
    <text evidence="1">May function as a co-chaperone.</text>
</comment>
<accession>A0A8K1FG29</accession>
<evidence type="ECO:0000256" key="6">
    <source>
        <dbReference type="ARBA" id="ARBA00023136"/>
    </source>
</evidence>
<keyword evidence="4 7" id="KW-0812">Transmembrane</keyword>
<dbReference type="CDD" id="cd06257">
    <property type="entry name" value="DnaJ"/>
    <property type="match status" value="1"/>
</dbReference>